<dbReference type="PROSITE" id="PS51186">
    <property type="entry name" value="GNAT"/>
    <property type="match status" value="1"/>
</dbReference>
<dbReference type="GeneID" id="301325860"/>
<organism evidence="2 3">
    <name type="scientific">Guptibacillus hwajinpoensis</name>
    <dbReference type="NCBI Taxonomy" id="208199"/>
    <lineage>
        <taxon>Bacteria</taxon>
        <taxon>Bacillati</taxon>
        <taxon>Bacillota</taxon>
        <taxon>Bacilli</taxon>
        <taxon>Bacillales</taxon>
        <taxon>Guptibacillaceae</taxon>
        <taxon>Guptibacillus</taxon>
    </lineage>
</organism>
<evidence type="ECO:0000313" key="2">
    <source>
        <dbReference type="EMBL" id="MDQ0481994.1"/>
    </source>
</evidence>
<comment type="caution">
    <text evidence="2">The sequence shown here is derived from an EMBL/GenBank/DDBJ whole genome shotgun (WGS) entry which is preliminary data.</text>
</comment>
<reference evidence="2" key="1">
    <citation type="submission" date="2023-07" db="EMBL/GenBank/DDBJ databases">
        <title>Genomic Encyclopedia of Type Strains, Phase IV (KMG-IV): sequencing the most valuable type-strain genomes for metagenomic binning, comparative biology and taxonomic classification.</title>
        <authorList>
            <person name="Goeker M."/>
        </authorList>
    </citation>
    <scope>NUCLEOTIDE SEQUENCE [LARGE SCALE GENOMIC DNA]</scope>
    <source>
        <strain evidence="2">JSM 076093</strain>
    </source>
</reference>
<dbReference type="Pfam" id="PF00583">
    <property type="entry name" value="Acetyltransf_1"/>
    <property type="match status" value="1"/>
</dbReference>
<evidence type="ECO:0000259" key="1">
    <source>
        <dbReference type="PROSITE" id="PS51186"/>
    </source>
</evidence>
<sequence>MIRKLTTADLKDVIAMETGIEDDYVIRIFPKLIEQDDMLGYFEGPTLVGIAGMTIYEGEIAVLGRLRTHSNYRGRGIASALMSELKEEAFHSLNLNWAGYATEENNIPGNRMARHLKMNLEAIVVSSRISPGSIEGTLDTQPYRSGYSRESKKKYLEEYSVNEDLDFFPHSIYYPLPYVPNLTDDYLDSIEMFQNNTGSFIIMKEEKGATYLHVKVWNEKTLHSKELWQIVNAEAEKEARLIWIDLPTEQAKWLETHSHQSIWHLYGKKKELVK</sequence>
<accession>A0ABU0JY55</accession>
<name>A0ABU0JY55_9BACL</name>
<evidence type="ECO:0000313" key="3">
    <source>
        <dbReference type="Proteomes" id="UP001226720"/>
    </source>
</evidence>
<proteinExistence type="predicted"/>
<dbReference type="Proteomes" id="UP001226720">
    <property type="component" value="Unassembled WGS sequence"/>
</dbReference>
<dbReference type="CDD" id="cd04301">
    <property type="entry name" value="NAT_SF"/>
    <property type="match status" value="1"/>
</dbReference>
<dbReference type="InterPro" id="IPR000182">
    <property type="entry name" value="GNAT_dom"/>
</dbReference>
<dbReference type="SUPFAM" id="SSF55729">
    <property type="entry name" value="Acyl-CoA N-acyltransferases (Nat)"/>
    <property type="match status" value="1"/>
</dbReference>
<gene>
    <name evidence="2" type="ORF">QO000_000947</name>
</gene>
<dbReference type="InterPro" id="IPR016181">
    <property type="entry name" value="Acyl_CoA_acyltransferase"/>
</dbReference>
<dbReference type="RefSeq" id="WP_301550597.1">
    <property type="nucleotide sequence ID" value="NZ_JAQRMZ010000002.1"/>
</dbReference>
<feature type="domain" description="N-acetyltransferase" evidence="1">
    <location>
        <begin position="1"/>
        <end position="166"/>
    </location>
</feature>
<protein>
    <submittedName>
        <fullName evidence="2">GNAT superfamily N-acetyltransferase</fullName>
    </submittedName>
</protein>
<keyword evidence="3" id="KW-1185">Reference proteome</keyword>
<dbReference type="Gene3D" id="3.40.630.30">
    <property type="match status" value="1"/>
</dbReference>
<dbReference type="EMBL" id="JAUSWM010000001">
    <property type="protein sequence ID" value="MDQ0481994.1"/>
    <property type="molecule type" value="Genomic_DNA"/>
</dbReference>